<dbReference type="GO" id="GO:0016020">
    <property type="term" value="C:membrane"/>
    <property type="evidence" value="ECO:0007669"/>
    <property type="project" value="InterPro"/>
</dbReference>
<feature type="domain" description="Bacterial Ig-like" evidence="2">
    <location>
        <begin position="1441"/>
        <end position="1540"/>
    </location>
</feature>
<organism evidence="3 4">
    <name type="scientific">Shewanella hanedai</name>
    <name type="common">Alteromonas hanedai</name>
    <dbReference type="NCBI Taxonomy" id="25"/>
    <lineage>
        <taxon>Bacteria</taxon>
        <taxon>Pseudomonadati</taxon>
        <taxon>Pseudomonadota</taxon>
        <taxon>Gammaproteobacteria</taxon>
        <taxon>Alteromonadales</taxon>
        <taxon>Shewanellaceae</taxon>
        <taxon>Shewanella</taxon>
    </lineage>
</organism>
<evidence type="ECO:0000256" key="1">
    <source>
        <dbReference type="SAM" id="MobiDB-lite"/>
    </source>
</evidence>
<dbReference type="PANTHER" id="PTHR34720">
    <property type="entry name" value="MICROCYSTIN DEPENDENT PROTEIN"/>
    <property type="match status" value="1"/>
</dbReference>
<accession>A0A553JPZ8</accession>
<dbReference type="InterPro" id="IPR015919">
    <property type="entry name" value="Cadherin-like_sf"/>
</dbReference>
<proteinExistence type="predicted"/>
<evidence type="ECO:0000313" key="4">
    <source>
        <dbReference type="Proteomes" id="UP000318126"/>
    </source>
</evidence>
<comment type="caution">
    <text evidence="3">The sequence shown here is derived from an EMBL/GenBank/DDBJ whole genome shotgun (WGS) entry which is preliminary data.</text>
</comment>
<sequence length="2859" mass="302057">MTVWLSSLVAILLRFALRGLVLSSFLFSSTVLSAGLDDVVITIKSDNTGSSSDVQFTLPTTGSGYNYNIDCNNDGTDEATAQTADYTCDYTSLGGAGTYTVRIEDNSGVRTGFSRIFFNNGGDKLKIIDISQWGTGSWTSMLNAFFGAENMTVTAVDVPSFSGLSDVSGMFLNAALVNPNTSAWDTSSVTNMSNMFSGATSASPDTSSWNTSNVISMAAMFRGAVAANPNTSNWDVSNVSDMSSLFRDAVSANPDTSSWDTSSVNQMWYMFAGAISATPDTSSWNTGLVTSMESMFQGASSAKPDTSAWNTALVKSTKSMFSGATVATPDTSSWDTSAVLTMLGMFDGALAANPNTSSWNVSNVTDMGLMFRDAVSANPNTSNWVTSSVNQMWYLFAGAISAIPDTSSWNTSSVTSMESMFQGASSANPDTSAWNTALVKSTKNMFSGATVATPDTSSWDTSAVLSMLGMFDGASAANPNTSSWNVSNVTDMGLMFRDAISANPDTSNWDTSSVIQMWYMFSGASNASPDTTAWDVSNVTNMTNMFSGVTLPLATYDALLAAWNGKSLQSAVNFHGGNSVYCLGEAARTNMIASDSWVITDGGKSCLFQHFVTTWKTDNVGTSNSTSITIPTTGGGYSYQVDWNNDGDLLDASEATVHTGNVTHDFGSSGTYTIRIVGTFPRIFFNRTGDKLKILSVDQWGTGSWTSMEAAFSGASNLTVPATDVPDLSNVTSMISMFWDAVLVNPDVSGWDVSTVTHMNNLFLTAYAATPDVSSWDVSNVVYMNAMFNNATSAVPNVSNWNVSKTVQMNAIFGGAISANPDVSSWDVSAVTTMESMFAGATLATPNTSNWDTSAVTNMHSMFLNATSANPDTSGWNTSLVTNMRSIFNGATSANPDVSSWNTSSVTSMYAMFFGATSATPDTSSWNTSAVTTMRSMFSGATVANPNTSGWVTSAVESMKFMFYNATSANPDTSSWNTSAVTEMNSMFSGATSAKPDTSSWDTSLVTSMEDMFSGATSANPVVSGWDISGVTSMDNMFSGVTLTTANYDALLSSWNAQSLQNGTSFDGGNSRYCNGESDRGDMVASDSWTITDGGKSCPDMHFVTTWKTDNSGSSNSTSITIPTTGTGYLYDVDWDNDGNFDEFGLTGSVTHDFASTGTYTLRIRGDFPRIYINNVDDKEKILSVDQWGTGNWTSMQDAFYGAINLMVPAIDAPVLTSVTSLRGMFRDASTMNQSIGHWNTSNVTNMLDMFNGASAFNQDISAWDTSKVFTMQGMFNNASAFNQNITWNTEALINMLSMFQGATSFNQAIGSWDTADVTNMSFLFEGASSFNRDISGWDTGMVSVMVSMFQNATDFDQNLNSWDVSSVTNMSLMFSGVTLSKVNYDAILNSFDAQILKTGVLFSGGNSQYCSGKTARANMIASDSWVITDGGQNCIPVTPTTTPDLQVGSDSGNTSTDNVTSDNTPSFDNPCSNIGNTITLYSDNPTSGTSVASQVCTTIGTEVLTASTLADGIHNMSYTDTDSGDESAYSPSLLVKVDTTNPAIPSCSSTPTSANNSTSISTTCNGVETDARVSIANMICSPTYATASSTVSCSGTTGVGGGDISVSNDTVSVTDLAGNNETAATTGLLIDNTAPAVAQSNAIVTPTIDSTPSYSFSSTEAGSIAYSGSCSSSTSVAVSGVNTITFNALNDGSYSDCRIRVADAAGNLSNLLIVSAFEIDSAGATLTETTSVSTPSADSTPSYSFSSTEAGSVAYSGSCSSSTSVAVSGANTITFNTLSDGSYSDCRIRVADAAGNLSNLLSISAFAIDSVGATLTETTPITTPTADSTPSYSFSSSEVGSITYSGSCSSSTSVAVSGTNTITFNALSDGSYSDCRIRVTDAAGNLSNLLSVSAFEIDSAGATLTETTPVITPSADSTPSYSFSSTEAGSIAYSGSCSSSTSNAVSGTSTITFNALSDGSYSDCGITVTDVAGNMSNLLLVSSFEVDRLLLSLETHLPSTLLQDEHLLVTQSVIGGKAPFEFRGDNLPEWLVLDPGTGQIKGTPGATDINTYSDIVFHITDSEERAAKSVAFELRVIDVNDAPIAEDDVFTLVEGGKRAINVLANDSDPDEGDLITIEGVSSVLGDVTIVGDMLEYEAPIDFVGDDIISYIIVDSGGLTATAEVVVSITYDPELGLPPTLVLPDDVVVDATGLLTKVALGFATATDSLNNTISVSKSSDSYFQPGAHQVVWTAEDSRGRTTSASQSVWVHPLISIGSDTQVEEGGAVSIGVYLNGDSPIYPVVIDYTLSGSADENDHDLTSDSITFAKGRLGRINFSTLSDDVIEGDETLDIQLSDTVNIGGKFTHSLIITEKPFAPDIRLKPFQAGMERYSILDTEGLVTIYMYLDTGSEDDFSYTWDASKEVVNLSNETSQFIFDPELVSTGNLVVNLDLRTAAGLSTAASVNLLITSEALQPSQTIDCSVINEQESDGFLFMVEAEPQTCIMRGELALKSRSGGIQILEDELITLMETSQTIAGGVFDFVVFGKPEASTYQIVFPQRKPIPEEAVYLKFSTQLHEWFDFVITAEDQLFSTHSDQGRCPEPNDARWVEGLTAGDWCLKLIIKDGGPNDVDGIANGMVVDPSGLASLSGPIVSDNHDPVAKDDFYQLINAEQIELDVLDNDSDSDGDQLVVIEASADLGFADIVDGVIWYHPASVDFFGTDVITYVISDDMGGVDKAVASLDVIIGNSLPVAVNDTLTMLANSQSSIDVLSNDSDPDGDPLSLHKASTDSGQVEVRGDRLIVTPDKAFVGEIHISYFVIDPSGAMATAKVTVTVKEGEKVSVENNSGGVMSLSLFLLLLIFTQRYLFITSVNERSHY</sequence>
<dbReference type="NCBIfam" id="TIGR02167">
    <property type="entry name" value="Liste_lipo_26"/>
    <property type="match status" value="2"/>
</dbReference>
<dbReference type="InterPro" id="IPR013783">
    <property type="entry name" value="Ig-like_fold"/>
</dbReference>
<dbReference type="PANTHER" id="PTHR34720:SF9">
    <property type="entry name" value="BLR4714 PROTEIN"/>
    <property type="match status" value="1"/>
</dbReference>
<dbReference type="Pfam" id="PF17963">
    <property type="entry name" value="Big_9"/>
    <property type="match status" value="3"/>
</dbReference>
<dbReference type="InterPro" id="IPR005046">
    <property type="entry name" value="DUF285"/>
</dbReference>
<dbReference type="EMBL" id="VKGK01000010">
    <property type="protein sequence ID" value="TRY14441.1"/>
    <property type="molecule type" value="Genomic_DNA"/>
</dbReference>
<evidence type="ECO:0000313" key="3">
    <source>
        <dbReference type="EMBL" id="TRY14441.1"/>
    </source>
</evidence>
<dbReference type="Proteomes" id="UP000318126">
    <property type="component" value="Unassembled WGS sequence"/>
</dbReference>
<dbReference type="Gene3D" id="2.60.40.2810">
    <property type="match status" value="3"/>
</dbReference>
<dbReference type="NCBIfam" id="NF012211">
    <property type="entry name" value="tand_rpt_95"/>
    <property type="match status" value="2"/>
</dbReference>
<dbReference type="Pfam" id="PF19077">
    <property type="entry name" value="Big_13"/>
    <property type="match status" value="1"/>
</dbReference>
<evidence type="ECO:0000259" key="2">
    <source>
        <dbReference type="Pfam" id="PF19077"/>
    </source>
</evidence>
<protein>
    <submittedName>
        <fullName evidence="3">BspA family leucine-rich repeat surface protein</fullName>
    </submittedName>
</protein>
<dbReference type="SUPFAM" id="SSF49313">
    <property type="entry name" value="Cadherin-like"/>
    <property type="match status" value="1"/>
</dbReference>
<dbReference type="Pfam" id="PF03382">
    <property type="entry name" value="DUF285"/>
    <property type="match status" value="6"/>
</dbReference>
<gene>
    <name evidence="3" type="ORF">FN961_10075</name>
</gene>
<dbReference type="InterPro" id="IPR038081">
    <property type="entry name" value="CalX-like_sf"/>
</dbReference>
<reference evidence="4" key="1">
    <citation type="submission" date="2019-07" db="EMBL/GenBank/DDBJ databases">
        <title>Shewanella sp. YLB-08 draft genomic sequence.</title>
        <authorList>
            <person name="Yu L."/>
        </authorList>
    </citation>
    <scope>NUCLEOTIDE SEQUENCE [LARGE SCALE GENOMIC DNA]</scope>
    <source>
        <strain evidence="4">JCM 20706</strain>
    </source>
</reference>
<name>A0A553JPZ8_SHEHA</name>
<dbReference type="InterPro" id="IPR053784">
    <property type="entry name" value="Choice_anch_U_dom"/>
</dbReference>
<dbReference type="Gene3D" id="2.60.40.10">
    <property type="entry name" value="Immunoglobulins"/>
    <property type="match status" value="1"/>
</dbReference>
<dbReference type="OrthoDB" id="7056509at2"/>
<feature type="region of interest" description="Disordered" evidence="1">
    <location>
        <begin position="1440"/>
        <end position="1469"/>
    </location>
</feature>
<keyword evidence="4" id="KW-1185">Reference proteome</keyword>
<dbReference type="GO" id="GO:0005509">
    <property type="term" value="F:calcium ion binding"/>
    <property type="evidence" value="ECO:0007669"/>
    <property type="project" value="InterPro"/>
</dbReference>
<feature type="region of interest" description="Disordered" evidence="1">
    <location>
        <begin position="2751"/>
        <end position="2770"/>
    </location>
</feature>
<dbReference type="NCBIfam" id="NF041766">
    <property type="entry name" value="choice_anch_U"/>
    <property type="match status" value="1"/>
</dbReference>
<dbReference type="InterPro" id="IPR011889">
    <property type="entry name" value="Liste_lipo_26"/>
</dbReference>
<dbReference type="SUPFAM" id="SSF141072">
    <property type="entry name" value="CalX-like"/>
    <property type="match status" value="1"/>
</dbReference>
<dbReference type="RefSeq" id="WP_144040057.1">
    <property type="nucleotide sequence ID" value="NZ_VKGK01000010.1"/>
</dbReference>
<dbReference type="InterPro" id="IPR044016">
    <property type="entry name" value="Big_13"/>
</dbReference>
<feature type="compositionally biased region" description="Low complexity" evidence="1">
    <location>
        <begin position="1450"/>
        <end position="1465"/>
    </location>
</feature>